<dbReference type="SUPFAM" id="SSF50978">
    <property type="entry name" value="WD40 repeat-like"/>
    <property type="match status" value="1"/>
</dbReference>
<evidence type="ECO:0000256" key="2">
    <source>
        <dbReference type="ARBA" id="ARBA00022574"/>
    </source>
</evidence>
<protein>
    <recommendedName>
        <fullName evidence="5">CDC20/Fizzy WD40 domain-containing protein</fullName>
    </recommendedName>
</protein>
<reference evidence="6 7" key="1">
    <citation type="submission" date="2020-11" db="EMBL/GenBank/DDBJ databases">
        <title>Kefir isolates.</title>
        <authorList>
            <person name="Marcisauskas S."/>
            <person name="Kim Y."/>
            <person name="Blasche S."/>
        </authorList>
    </citation>
    <scope>NUCLEOTIDE SEQUENCE [LARGE SCALE GENOMIC DNA]</scope>
    <source>
        <strain evidence="6 7">OG2</strain>
    </source>
</reference>
<evidence type="ECO:0000313" key="7">
    <source>
        <dbReference type="Proteomes" id="UP000750334"/>
    </source>
</evidence>
<dbReference type="GO" id="GO:1990757">
    <property type="term" value="F:ubiquitin ligase activator activity"/>
    <property type="evidence" value="ECO:0007669"/>
    <property type="project" value="TreeGrafter"/>
</dbReference>
<proteinExistence type="inferred from homology"/>
<dbReference type="EMBL" id="PUHR01000006">
    <property type="protein sequence ID" value="KAG0671942.1"/>
    <property type="molecule type" value="Genomic_DNA"/>
</dbReference>
<dbReference type="OrthoDB" id="10263272at2759"/>
<dbReference type="Gene3D" id="2.130.10.10">
    <property type="entry name" value="YVTN repeat-like/Quinoprotein amine dehydrogenase"/>
    <property type="match status" value="1"/>
</dbReference>
<dbReference type="InterPro" id="IPR015943">
    <property type="entry name" value="WD40/YVTN_repeat-like_dom_sf"/>
</dbReference>
<dbReference type="GO" id="GO:0031145">
    <property type="term" value="P:anaphase-promoting complex-dependent catabolic process"/>
    <property type="evidence" value="ECO:0007669"/>
    <property type="project" value="TreeGrafter"/>
</dbReference>
<comment type="caution">
    <text evidence="6">The sequence shown here is derived from an EMBL/GenBank/DDBJ whole genome shotgun (WGS) entry which is preliminary data.</text>
</comment>
<dbReference type="SMART" id="SM00320">
    <property type="entry name" value="WD40"/>
    <property type="match status" value="5"/>
</dbReference>
<feature type="region of interest" description="Disordered" evidence="4">
    <location>
        <begin position="1"/>
        <end position="29"/>
    </location>
</feature>
<dbReference type="InterPro" id="IPR056150">
    <property type="entry name" value="WD40_CDC20-Fz"/>
</dbReference>
<dbReference type="AlphaFoldDB" id="A0A9P6WE99"/>
<evidence type="ECO:0000313" key="6">
    <source>
        <dbReference type="EMBL" id="KAG0671942.1"/>
    </source>
</evidence>
<keyword evidence="7" id="KW-1185">Reference proteome</keyword>
<feature type="region of interest" description="Disordered" evidence="4">
    <location>
        <begin position="105"/>
        <end position="137"/>
    </location>
</feature>
<dbReference type="InterPro" id="IPR001680">
    <property type="entry name" value="WD40_rpt"/>
</dbReference>
<feature type="domain" description="CDC20/Fizzy WD40" evidence="5">
    <location>
        <begin position="212"/>
        <end position="533"/>
    </location>
</feature>
<organism evidence="6 7">
    <name type="scientific">Maudiozyma exigua</name>
    <name type="common">Yeast</name>
    <name type="synonym">Kazachstania exigua</name>
    <dbReference type="NCBI Taxonomy" id="34358"/>
    <lineage>
        <taxon>Eukaryota</taxon>
        <taxon>Fungi</taxon>
        <taxon>Dikarya</taxon>
        <taxon>Ascomycota</taxon>
        <taxon>Saccharomycotina</taxon>
        <taxon>Saccharomycetes</taxon>
        <taxon>Saccharomycetales</taxon>
        <taxon>Saccharomycetaceae</taxon>
        <taxon>Maudiozyma</taxon>
    </lineage>
</organism>
<evidence type="ECO:0000256" key="4">
    <source>
        <dbReference type="SAM" id="MobiDB-lite"/>
    </source>
</evidence>
<feature type="compositionally biased region" description="Basic residues" evidence="4">
    <location>
        <begin position="118"/>
        <end position="137"/>
    </location>
</feature>
<dbReference type="InterPro" id="IPR036322">
    <property type="entry name" value="WD40_repeat_dom_sf"/>
</dbReference>
<dbReference type="InterPro" id="IPR033010">
    <property type="entry name" value="Cdc20/Fizzy"/>
</dbReference>
<keyword evidence="3" id="KW-0677">Repeat</keyword>
<evidence type="ECO:0000256" key="1">
    <source>
        <dbReference type="ARBA" id="ARBA00006445"/>
    </source>
</evidence>
<dbReference type="GO" id="GO:0005680">
    <property type="term" value="C:anaphase-promoting complex"/>
    <property type="evidence" value="ECO:0007669"/>
    <property type="project" value="TreeGrafter"/>
</dbReference>
<evidence type="ECO:0000256" key="3">
    <source>
        <dbReference type="ARBA" id="ARBA00022737"/>
    </source>
</evidence>
<sequence>MPSIDNKSKIKSRGNSNDPFTPDRTTVNLPLDRRGINTLDRFIPHSTSQKAYKASSYLNKFSYEDTKPLEDSSRTPQRLSSPEFFTDLERTNHYSSLPSEEYNPRVYDSLSNGSQRSTRIRKTKKYKKLKQSKTHRKNIANSLNLTSNTSVLQFSESKNISQQNDFKNQMSKLQNSNEFHKNEQDLQYYKDISSGHNRKATRSKSVMPFRVLDARALRNDFYTNLIDWSLTTNKVLIGLGASVYMWSERSGAIPVMKHNILADRNDFVTCVSFSPYNGAIVIGSKNGSIFLYDQKICIEHYSKYNGLAAMQPLYELKKDTSKGIACIKWYNQNHQCFIVGAESGEIYIVDVIDPLTDKINMQIVSQFQAQSQQVCGMLNNDTIVAVGGNDNCCTLWDISCSTAPILKYILKHSAAVKAVAFCPWSKSLLATGGGSKDKTLKFWHSPTGTLIKEYKTSSQITSLIWSVNYRQLVVTFGFGDVDNPLVLTVYTYPDLREILYVKTPTPLRVLSAAHSPDCSSICVAMNDETIRFYEIWHGSSDIINEYHDKGVYGSDIIEFMEGIHNSYRKKIR</sequence>
<keyword evidence="2" id="KW-0853">WD repeat</keyword>
<feature type="compositionally biased region" description="Polar residues" evidence="4">
    <location>
        <begin position="13"/>
        <end position="28"/>
    </location>
</feature>
<dbReference type="Proteomes" id="UP000750334">
    <property type="component" value="Unassembled WGS sequence"/>
</dbReference>
<dbReference type="PANTHER" id="PTHR19918:SF5">
    <property type="entry name" value="MEIOSIS-SPECIFIC APC_C ACTIVATOR PROTEIN AMA1"/>
    <property type="match status" value="1"/>
</dbReference>
<evidence type="ECO:0000259" key="5">
    <source>
        <dbReference type="Pfam" id="PF24807"/>
    </source>
</evidence>
<accession>A0A9P6WE99</accession>
<dbReference type="GO" id="GO:0010997">
    <property type="term" value="F:anaphase-promoting complex binding"/>
    <property type="evidence" value="ECO:0007669"/>
    <property type="project" value="InterPro"/>
</dbReference>
<comment type="similarity">
    <text evidence="1">Belongs to the WD repeat CDC20/Fizzy family.</text>
</comment>
<name>A0A9P6WE99_MAUEX</name>
<gene>
    <name evidence="6" type="ORF">C6P45_004410</name>
</gene>
<dbReference type="PANTHER" id="PTHR19918">
    <property type="entry name" value="CELL DIVISION CYCLE 20 CDC20 FIZZY -RELATED"/>
    <property type="match status" value="1"/>
</dbReference>
<dbReference type="Pfam" id="PF24807">
    <property type="entry name" value="WD40_CDC20-Fz"/>
    <property type="match status" value="1"/>
</dbReference>
<dbReference type="GO" id="GO:1905786">
    <property type="term" value="P:positive regulation of anaphase-promoting complex-dependent catabolic process"/>
    <property type="evidence" value="ECO:0007669"/>
    <property type="project" value="TreeGrafter"/>
</dbReference>